<name>A0A421DR34_9GAMM</name>
<evidence type="ECO:0000313" key="1">
    <source>
        <dbReference type="EMBL" id="RLM26496.1"/>
    </source>
</evidence>
<dbReference type="EMBL" id="MJLZ01000008">
    <property type="protein sequence ID" value="RLM26496.1"/>
    <property type="molecule type" value="Genomic_DNA"/>
</dbReference>
<dbReference type="RefSeq" id="WP_121574163.1">
    <property type="nucleotide sequence ID" value="NZ_MJLZ01000008.1"/>
</dbReference>
<dbReference type="OrthoDB" id="6421503at2"/>
<keyword evidence="2" id="KW-1185">Reference proteome</keyword>
<protein>
    <submittedName>
        <fullName evidence="1">Uncharacterized protein</fullName>
    </submittedName>
</protein>
<accession>A0A421DR34</accession>
<proteinExistence type="predicted"/>
<reference evidence="1 2" key="1">
    <citation type="submission" date="2016-09" db="EMBL/GenBank/DDBJ databases">
        <authorList>
            <person name="Doonan J."/>
            <person name="Pachebat J.A."/>
            <person name="Golyshin P.N."/>
            <person name="Denman S."/>
            <person name="Mcdonald J.E."/>
        </authorList>
    </citation>
    <scope>NUCLEOTIDE SEQUENCE [LARGE SCALE GENOMIC DNA]</scope>
    <source>
        <strain evidence="1 2">NCPPB 3934</strain>
    </source>
</reference>
<evidence type="ECO:0000313" key="2">
    <source>
        <dbReference type="Proteomes" id="UP000285648"/>
    </source>
</evidence>
<gene>
    <name evidence="1" type="ORF">BIY29_05405</name>
</gene>
<sequence>MNIKTLTDRVISDTNDPELINKIQDACRKKQAFCFGTEHGRIVLAPKSRDGIPYIFIWLAASTEPGSISRYLEEVKTLTRMIGGRWVEFSTARKGFIRVAQRLGWERLADEGALMKFKIPM</sequence>
<dbReference type="AlphaFoldDB" id="A0A421DR34"/>
<organism evidence="1 2">
    <name type="scientific">Brenneria alni</name>
    <dbReference type="NCBI Taxonomy" id="71656"/>
    <lineage>
        <taxon>Bacteria</taxon>
        <taxon>Pseudomonadati</taxon>
        <taxon>Pseudomonadota</taxon>
        <taxon>Gammaproteobacteria</taxon>
        <taxon>Enterobacterales</taxon>
        <taxon>Pectobacteriaceae</taxon>
        <taxon>Brenneria</taxon>
    </lineage>
</organism>
<dbReference type="Proteomes" id="UP000285648">
    <property type="component" value="Unassembled WGS sequence"/>
</dbReference>
<comment type="caution">
    <text evidence="1">The sequence shown here is derived from an EMBL/GenBank/DDBJ whole genome shotgun (WGS) entry which is preliminary data.</text>
</comment>